<name>A0AAN6Z7Q1_9PEZI</name>
<feature type="region of interest" description="Disordered" evidence="1">
    <location>
        <begin position="48"/>
        <end position="69"/>
    </location>
</feature>
<comment type="caution">
    <text evidence="4">The sequence shown here is derived from an EMBL/GenBank/DDBJ whole genome shotgun (WGS) entry which is preliminary data.</text>
</comment>
<dbReference type="InterPro" id="IPR029476">
    <property type="entry name" value="DNase_NucA_NucB"/>
</dbReference>
<dbReference type="AlphaFoldDB" id="A0AAN6Z7Q1"/>
<gene>
    <name evidence="4" type="ORF">N657DRAFT_2906</name>
</gene>
<dbReference type="Pfam" id="PF14040">
    <property type="entry name" value="DNase_NucA_NucB"/>
    <property type="match status" value="1"/>
</dbReference>
<evidence type="ECO:0000256" key="2">
    <source>
        <dbReference type="SAM" id="SignalP"/>
    </source>
</evidence>
<keyword evidence="2" id="KW-0732">Signal</keyword>
<sequence length="406" mass="41885">MMLFTTVILGIAGFCQADIRWSGDAISVPGRIKNPEAFAAAHHGALGSSSSPAKAALKSGSGSPADPLQGRDLDLFERQTCPPTHPFPCQGRCCPIAAPICCIAVNGGCCTSAKPVCQPHGCCATGTTECPNDTRTCRKPGETCCGDGTTCSSSHPVCVPGGGCCPAGTTGCGPIDPLGCKELDEQCCGAGRVCPVYETCCGTGACCDPTKPETSSQCCPGSSADKDTCCGEYEVCCDGWCCPEASTCSTTPGYCNVPVLEFGYTPNHIISDLVENTCLGIRRQMALGRPETTPNQQILTYYGPNSPNRELSDCRRSRGCCTGRTVPAGEPGAGDNATCDEYPFNSAVEGGADAHVACVSEHANGAGGGLIARMVNGKHRGFKYALRVTGIDCTTVQESDVHGCNP</sequence>
<feature type="signal peptide" evidence="2">
    <location>
        <begin position="1"/>
        <end position="17"/>
    </location>
</feature>
<evidence type="ECO:0000259" key="3">
    <source>
        <dbReference type="Pfam" id="PF14040"/>
    </source>
</evidence>
<protein>
    <recommendedName>
        <fullName evidence="3">Deoxyribonuclease NucA/NucB domain-containing protein</fullName>
    </recommendedName>
</protein>
<proteinExistence type="predicted"/>
<evidence type="ECO:0000313" key="5">
    <source>
        <dbReference type="Proteomes" id="UP001302602"/>
    </source>
</evidence>
<dbReference type="RefSeq" id="XP_062651862.1">
    <property type="nucleotide sequence ID" value="XM_062786636.1"/>
</dbReference>
<keyword evidence="5" id="KW-1185">Reference proteome</keyword>
<evidence type="ECO:0000256" key="1">
    <source>
        <dbReference type="SAM" id="MobiDB-lite"/>
    </source>
</evidence>
<dbReference type="GeneID" id="87823404"/>
<feature type="compositionally biased region" description="Low complexity" evidence="1">
    <location>
        <begin position="48"/>
        <end position="65"/>
    </location>
</feature>
<reference evidence="4" key="2">
    <citation type="submission" date="2023-05" db="EMBL/GenBank/DDBJ databases">
        <authorList>
            <consortium name="Lawrence Berkeley National Laboratory"/>
            <person name="Steindorff A."/>
            <person name="Hensen N."/>
            <person name="Bonometti L."/>
            <person name="Westerberg I."/>
            <person name="Brannstrom I.O."/>
            <person name="Guillou S."/>
            <person name="Cros-Aarteil S."/>
            <person name="Calhoun S."/>
            <person name="Haridas S."/>
            <person name="Kuo A."/>
            <person name="Mondo S."/>
            <person name="Pangilinan J."/>
            <person name="Riley R."/>
            <person name="Labutti K."/>
            <person name="Andreopoulos B."/>
            <person name="Lipzen A."/>
            <person name="Chen C."/>
            <person name="Yanf M."/>
            <person name="Daum C."/>
            <person name="Ng V."/>
            <person name="Clum A."/>
            <person name="Ohm R."/>
            <person name="Martin F."/>
            <person name="Silar P."/>
            <person name="Natvig D."/>
            <person name="Lalanne C."/>
            <person name="Gautier V."/>
            <person name="Ament-Velasquez S.L."/>
            <person name="Kruys A."/>
            <person name="Hutchinson M.I."/>
            <person name="Powell A.J."/>
            <person name="Barry K."/>
            <person name="Miller A.N."/>
            <person name="Grigoriev I.V."/>
            <person name="Debuchy R."/>
            <person name="Gladieux P."/>
            <person name="Thoren M.H."/>
            <person name="Johannesson H."/>
        </authorList>
    </citation>
    <scope>NUCLEOTIDE SEQUENCE</scope>
    <source>
        <strain evidence="4">CBS 731.68</strain>
    </source>
</reference>
<reference evidence="4" key="1">
    <citation type="journal article" date="2023" name="Mol. Phylogenet. Evol.">
        <title>Genome-scale phylogeny and comparative genomics of the fungal order Sordariales.</title>
        <authorList>
            <person name="Hensen N."/>
            <person name="Bonometti L."/>
            <person name="Westerberg I."/>
            <person name="Brannstrom I.O."/>
            <person name="Guillou S."/>
            <person name="Cros-Aarteil S."/>
            <person name="Calhoun S."/>
            <person name="Haridas S."/>
            <person name="Kuo A."/>
            <person name="Mondo S."/>
            <person name="Pangilinan J."/>
            <person name="Riley R."/>
            <person name="LaButti K."/>
            <person name="Andreopoulos B."/>
            <person name="Lipzen A."/>
            <person name="Chen C."/>
            <person name="Yan M."/>
            <person name="Daum C."/>
            <person name="Ng V."/>
            <person name="Clum A."/>
            <person name="Steindorff A."/>
            <person name="Ohm R.A."/>
            <person name="Martin F."/>
            <person name="Silar P."/>
            <person name="Natvig D.O."/>
            <person name="Lalanne C."/>
            <person name="Gautier V."/>
            <person name="Ament-Velasquez S.L."/>
            <person name="Kruys A."/>
            <person name="Hutchinson M.I."/>
            <person name="Powell A.J."/>
            <person name="Barry K."/>
            <person name="Miller A.N."/>
            <person name="Grigoriev I.V."/>
            <person name="Debuchy R."/>
            <person name="Gladieux P."/>
            <person name="Hiltunen Thoren M."/>
            <person name="Johannesson H."/>
        </authorList>
    </citation>
    <scope>NUCLEOTIDE SEQUENCE</scope>
    <source>
        <strain evidence="4">CBS 731.68</strain>
    </source>
</reference>
<feature type="domain" description="Deoxyribonuclease NucA/NucB" evidence="3">
    <location>
        <begin position="305"/>
        <end position="384"/>
    </location>
</feature>
<dbReference type="Proteomes" id="UP001302602">
    <property type="component" value="Unassembled WGS sequence"/>
</dbReference>
<feature type="chain" id="PRO_5042842243" description="Deoxyribonuclease NucA/NucB domain-containing protein" evidence="2">
    <location>
        <begin position="18"/>
        <end position="406"/>
    </location>
</feature>
<evidence type="ECO:0000313" key="4">
    <source>
        <dbReference type="EMBL" id="KAK4128091.1"/>
    </source>
</evidence>
<accession>A0AAN6Z7Q1</accession>
<organism evidence="4 5">
    <name type="scientific">Parathielavia appendiculata</name>
    <dbReference type="NCBI Taxonomy" id="2587402"/>
    <lineage>
        <taxon>Eukaryota</taxon>
        <taxon>Fungi</taxon>
        <taxon>Dikarya</taxon>
        <taxon>Ascomycota</taxon>
        <taxon>Pezizomycotina</taxon>
        <taxon>Sordariomycetes</taxon>
        <taxon>Sordariomycetidae</taxon>
        <taxon>Sordariales</taxon>
        <taxon>Chaetomiaceae</taxon>
        <taxon>Parathielavia</taxon>
    </lineage>
</organism>
<dbReference type="EMBL" id="MU853223">
    <property type="protein sequence ID" value="KAK4128091.1"/>
    <property type="molecule type" value="Genomic_DNA"/>
</dbReference>